<feature type="transmembrane region" description="Helical" evidence="1">
    <location>
        <begin position="380"/>
        <end position="401"/>
    </location>
</feature>
<comment type="caution">
    <text evidence="2">The sequence shown here is derived from an EMBL/GenBank/DDBJ whole genome shotgun (WGS) entry which is preliminary data.</text>
</comment>
<feature type="transmembrane region" description="Helical" evidence="1">
    <location>
        <begin position="67"/>
        <end position="91"/>
    </location>
</feature>
<keyword evidence="3" id="KW-1185">Reference proteome</keyword>
<keyword evidence="1" id="KW-0812">Transmembrane</keyword>
<accession>A0ABS8NK58</accession>
<feature type="transmembrane region" description="Helical" evidence="1">
    <location>
        <begin position="119"/>
        <end position="142"/>
    </location>
</feature>
<feature type="transmembrane region" description="Helical" evidence="1">
    <location>
        <begin position="574"/>
        <end position="596"/>
    </location>
</feature>
<organism evidence="2 3">
    <name type="scientific">Rhodopirellula halodulae</name>
    <dbReference type="NCBI Taxonomy" id="2894198"/>
    <lineage>
        <taxon>Bacteria</taxon>
        <taxon>Pseudomonadati</taxon>
        <taxon>Planctomycetota</taxon>
        <taxon>Planctomycetia</taxon>
        <taxon>Pirellulales</taxon>
        <taxon>Pirellulaceae</taxon>
        <taxon>Rhodopirellula</taxon>
    </lineage>
</organism>
<feature type="transmembrane region" description="Helical" evidence="1">
    <location>
        <begin position="324"/>
        <end position="342"/>
    </location>
</feature>
<keyword evidence="1" id="KW-0472">Membrane</keyword>
<feature type="transmembrane region" description="Helical" evidence="1">
    <location>
        <begin position="458"/>
        <end position="483"/>
    </location>
</feature>
<evidence type="ECO:0008006" key="4">
    <source>
        <dbReference type="Google" id="ProtNLM"/>
    </source>
</evidence>
<proteinExistence type="predicted"/>
<protein>
    <recommendedName>
        <fullName evidence="4">ABC transporter permease</fullName>
    </recommendedName>
</protein>
<feature type="transmembrane region" description="Helical" evidence="1">
    <location>
        <begin position="299"/>
        <end position="318"/>
    </location>
</feature>
<dbReference type="Proteomes" id="UP001430306">
    <property type="component" value="Unassembled WGS sequence"/>
</dbReference>
<feature type="transmembrane region" description="Helical" evidence="1">
    <location>
        <begin position="217"/>
        <end position="236"/>
    </location>
</feature>
<feature type="transmembrane region" description="Helical" evidence="1">
    <location>
        <begin position="36"/>
        <end position="61"/>
    </location>
</feature>
<dbReference type="EMBL" id="JAJKFW010000025">
    <property type="protein sequence ID" value="MCC9643934.1"/>
    <property type="molecule type" value="Genomic_DNA"/>
</dbReference>
<gene>
    <name evidence="2" type="ORF">LOC71_16735</name>
</gene>
<feature type="transmembrane region" description="Helical" evidence="1">
    <location>
        <begin position="154"/>
        <end position="174"/>
    </location>
</feature>
<dbReference type="RefSeq" id="WP_230274938.1">
    <property type="nucleotide sequence ID" value="NZ_JAJKFW010000025.1"/>
</dbReference>
<evidence type="ECO:0000256" key="1">
    <source>
        <dbReference type="SAM" id="Phobius"/>
    </source>
</evidence>
<keyword evidence="1" id="KW-1133">Transmembrane helix</keyword>
<evidence type="ECO:0000313" key="3">
    <source>
        <dbReference type="Proteomes" id="UP001430306"/>
    </source>
</evidence>
<feature type="transmembrane region" description="Helical" evidence="1">
    <location>
        <begin position="421"/>
        <end position="446"/>
    </location>
</feature>
<reference evidence="2" key="1">
    <citation type="submission" date="2021-11" db="EMBL/GenBank/DDBJ databases">
        <title>Genome sequence.</title>
        <authorList>
            <person name="Sun Q."/>
        </authorList>
    </citation>
    <scope>NUCLEOTIDE SEQUENCE</scope>
    <source>
        <strain evidence="2">JC740</strain>
    </source>
</reference>
<evidence type="ECO:0000313" key="2">
    <source>
        <dbReference type="EMBL" id="MCC9643934.1"/>
    </source>
</evidence>
<feature type="transmembrane region" description="Helical" evidence="1">
    <location>
        <begin position="186"/>
        <end position="205"/>
    </location>
</feature>
<sequence length="602" mass="66280">MSAVATGPSSIGGQEAIRGGFTQDCQAAFRLLWARWAGVAISLWTVSVMGVLLVGLIRQLFIGDWLFASNACVLVMIVTQAPLLLWSVFAVDWWGPDINRKASGFDAFLLRSPILSARLMVVAVLARHVAIVISLMMFAISIEISQTSNEEHWWGIYPALLISLGTASLLVLAFCWRPFAWAGTRVLSLLVLIPLVYVISVWPFAATSPGHPRFLVWGFLPWPLLLLWAAALALVYQSLELARSNSYGLDDRGTLVATLRGWSSRIADRVLSIGGSGQAFAEGRALRWFESRQTRSSRWSMVAWIGVPSLVLLGLLPLNAASVVIAALIVLTYTELSIAGGWSEMHGANRGGQGRAMPLLLAVSPVSRERLAGVKIQQTLWLVSTASVVTFGVLAVFAVPRQWDVWKRWAESIHVGPPGDAISTGVGVSLALVLFLFVSLVGRGLAMLWLSLMSNRKVTYSVVIAGCLLVLLFTVTWVSWFIAQEEWEVMLDELRQSLQQIPSWMGVLLAMKSVAVISAAILAIRQPGRCWSWVAKTTLGWLLCVATTSLVLLFLLPAEIHFSETWPRWRLDAWIIWAATMLMLPLARLLILPWAVGRDIHR</sequence>
<feature type="transmembrane region" description="Helical" evidence="1">
    <location>
        <begin position="533"/>
        <end position="554"/>
    </location>
</feature>
<name>A0ABS8NK58_9BACT</name>
<feature type="transmembrane region" description="Helical" evidence="1">
    <location>
        <begin position="503"/>
        <end position="524"/>
    </location>
</feature>